<feature type="chain" id="PRO_5012055055" description="Serine aminopeptidase S33 domain-containing protein" evidence="2">
    <location>
        <begin position="22"/>
        <end position="417"/>
    </location>
</feature>
<evidence type="ECO:0000313" key="5">
    <source>
        <dbReference type="Proteomes" id="UP000192257"/>
    </source>
</evidence>
<evidence type="ECO:0000259" key="3">
    <source>
        <dbReference type="Pfam" id="PF12146"/>
    </source>
</evidence>
<dbReference type="OrthoDB" id="247542at2759"/>
<dbReference type="Pfam" id="PF12146">
    <property type="entry name" value="Hydrolase_4"/>
    <property type="match status" value="1"/>
</dbReference>
<sequence length="417" mass="45874">MQFFISKVIFCILQGTAHVISVYIPQFVRTLSNLIGLTISKENPSTITIMCEGDVTRKVFLLDTFSGISYTSPPYSGHVGTVLCALRPHRPIQYTRQTVDGADGNPICLDWFPADTEGNTPAKGIMIIFPGLASWSQTNYVQHFVWHAHHSGIHCCVFNARGMGDTPLTQPRITSAAWTEDIRWIARTALSKSALSLRFGSAANNVWSVGFSLGGVILAKFLSEEGQKGTQDLPFDAALILNSPLDTLAANHNISLRKNLLYQKNMTAGLVKYVVRHKDIIKRLPGVATEGIRKDPSALLKKIKTIYDVDKYIVAPHNKFSSPEEYYAAVNTLTSLLYTKIPTLCVSAIDDPVTGHPSKKQLQDVISTNNNVAFLQLPHGGHLGYIGSPLDEWNDRPSIMEVIACNICATSSMSKKK</sequence>
<gene>
    <name evidence="4" type="ORF">TM35_000801110</name>
</gene>
<proteinExistence type="inferred from homology"/>
<dbReference type="InterPro" id="IPR022742">
    <property type="entry name" value="Hydrolase_4"/>
</dbReference>
<evidence type="ECO:0000256" key="1">
    <source>
        <dbReference type="ARBA" id="ARBA00010884"/>
    </source>
</evidence>
<dbReference type="PANTHER" id="PTHR10794:SF63">
    <property type="entry name" value="ALPHA_BETA HYDROLASE 1, ISOFORM A"/>
    <property type="match status" value="1"/>
</dbReference>
<evidence type="ECO:0000313" key="4">
    <source>
        <dbReference type="EMBL" id="ORC82973.1"/>
    </source>
</evidence>
<dbReference type="AlphaFoldDB" id="A0A1X0NEW5"/>
<dbReference type="PANTHER" id="PTHR10794">
    <property type="entry name" value="ABHYDROLASE DOMAIN-CONTAINING PROTEIN"/>
    <property type="match status" value="1"/>
</dbReference>
<dbReference type="Proteomes" id="UP000192257">
    <property type="component" value="Unassembled WGS sequence"/>
</dbReference>
<comment type="caution">
    <text evidence="4">The sequence shown here is derived from an EMBL/GenBank/DDBJ whole genome shotgun (WGS) entry which is preliminary data.</text>
</comment>
<dbReference type="RefSeq" id="XP_028877340.1">
    <property type="nucleotide sequence ID" value="XM_029031377.1"/>
</dbReference>
<dbReference type="GeneID" id="39991157"/>
<dbReference type="Gene3D" id="3.40.50.1820">
    <property type="entry name" value="alpha/beta hydrolase"/>
    <property type="match status" value="1"/>
</dbReference>
<keyword evidence="2" id="KW-0732">Signal</keyword>
<accession>A0A1X0NEW5</accession>
<comment type="similarity">
    <text evidence="1">Belongs to the AB hydrolase superfamily. AB hydrolase 4 family.</text>
</comment>
<organism evidence="4 5">
    <name type="scientific">Trypanosoma theileri</name>
    <dbReference type="NCBI Taxonomy" id="67003"/>
    <lineage>
        <taxon>Eukaryota</taxon>
        <taxon>Discoba</taxon>
        <taxon>Euglenozoa</taxon>
        <taxon>Kinetoplastea</taxon>
        <taxon>Metakinetoplastina</taxon>
        <taxon>Trypanosomatida</taxon>
        <taxon>Trypanosomatidae</taxon>
        <taxon>Trypanosoma</taxon>
    </lineage>
</organism>
<name>A0A1X0NEW5_9TRYP</name>
<protein>
    <recommendedName>
        <fullName evidence="3">Serine aminopeptidase S33 domain-containing protein</fullName>
    </recommendedName>
</protein>
<feature type="signal peptide" evidence="2">
    <location>
        <begin position="1"/>
        <end position="21"/>
    </location>
</feature>
<dbReference type="InterPro" id="IPR029058">
    <property type="entry name" value="AB_hydrolase_fold"/>
</dbReference>
<dbReference type="InterPro" id="IPR050960">
    <property type="entry name" value="AB_hydrolase_4_sf"/>
</dbReference>
<evidence type="ECO:0000256" key="2">
    <source>
        <dbReference type="SAM" id="SignalP"/>
    </source>
</evidence>
<dbReference type="GO" id="GO:0047372">
    <property type="term" value="F:monoacylglycerol lipase activity"/>
    <property type="evidence" value="ECO:0007669"/>
    <property type="project" value="TreeGrafter"/>
</dbReference>
<feature type="domain" description="Serine aminopeptidase S33" evidence="3">
    <location>
        <begin position="121"/>
        <end position="369"/>
    </location>
</feature>
<dbReference type="SUPFAM" id="SSF53474">
    <property type="entry name" value="alpha/beta-Hydrolases"/>
    <property type="match status" value="1"/>
</dbReference>
<keyword evidence="5" id="KW-1185">Reference proteome</keyword>
<dbReference type="GO" id="GO:0034338">
    <property type="term" value="F:short-chain carboxylesterase activity"/>
    <property type="evidence" value="ECO:0007669"/>
    <property type="project" value="TreeGrafter"/>
</dbReference>
<dbReference type="VEuPathDB" id="TriTrypDB:TM35_000801110"/>
<reference evidence="4 5" key="1">
    <citation type="submission" date="2017-03" db="EMBL/GenBank/DDBJ databases">
        <title>An alternative strategy for trypanosome survival in the mammalian bloodstream revealed through genome and transcriptome analysis of the ubiquitous bovine parasite Trypanosoma (Megatrypanum) theileri.</title>
        <authorList>
            <person name="Kelly S."/>
            <person name="Ivens A."/>
            <person name="Mott A."/>
            <person name="O'Neill E."/>
            <person name="Emms D."/>
            <person name="Macleod O."/>
            <person name="Voorheis P."/>
            <person name="Matthews J."/>
            <person name="Matthews K."/>
            <person name="Carrington M."/>
        </authorList>
    </citation>
    <scope>NUCLEOTIDE SEQUENCE [LARGE SCALE GENOMIC DNA]</scope>
    <source>
        <strain evidence="4">Edinburgh</strain>
    </source>
</reference>
<dbReference type="EMBL" id="NBCO01000080">
    <property type="protein sequence ID" value="ORC82973.1"/>
    <property type="molecule type" value="Genomic_DNA"/>
</dbReference>